<name>A0A7W4ZS63_9ACTN</name>
<organism evidence="1 2">
    <name type="scientific">Streptomyces violarus</name>
    <dbReference type="NCBI Taxonomy" id="67380"/>
    <lineage>
        <taxon>Bacteria</taxon>
        <taxon>Bacillati</taxon>
        <taxon>Actinomycetota</taxon>
        <taxon>Actinomycetes</taxon>
        <taxon>Kitasatosporales</taxon>
        <taxon>Streptomycetaceae</taxon>
        <taxon>Streptomyces</taxon>
    </lineage>
</organism>
<dbReference type="AlphaFoldDB" id="A0A7W4ZS63"/>
<reference evidence="1 2" key="1">
    <citation type="submission" date="2020-08" db="EMBL/GenBank/DDBJ databases">
        <title>Genomic Encyclopedia of Type Strains, Phase III (KMG-III): the genomes of soil and plant-associated and newly described type strains.</title>
        <authorList>
            <person name="Whitman W."/>
        </authorList>
    </citation>
    <scope>NUCLEOTIDE SEQUENCE [LARGE SCALE GENOMIC DNA]</scope>
    <source>
        <strain evidence="1 2">CECT 3237</strain>
    </source>
</reference>
<dbReference type="EMBL" id="JACHXE010000004">
    <property type="protein sequence ID" value="MBB3077692.1"/>
    <property type="molecule type" value="Genomic_DNA"/>
</dbReference>
<comment type="caution">
    <text evidence="1">The sequence shown here is derived from an EMBL/GenBank/DDBJ whole genome shotgun (WGS) entry which is preliminary data.</text>
</comment>
<accession>A0A7W4ZS63</accession>
<evidence type="ECO:0000313" key="2">
    <source>
        <dbReference type="Proteomes" id="UP000572907"/>
    </source>
</evidence>
<gene>
    <name evidence="1" type="ORF">FHS41_004199</name>
</gene>
<proteinExistence type="predicted"/>
<sequence>MLAVIVVKARTLPTNLVPVPRVAELPICQYTLHGLAPLMKDTELPDAVVSVVPTWNTQTALGLPWPLRVRVPVI</sequence>
<dbReference type="Proteomes" id="UP000572907">
    <property type="component" value="Unassembled WGS sequence"/>
</dbReference>
<evidence type="ECO:0000313" key="1">
    <source>
        <dbReference type="EMBL" id="MBB3077692.1"/>
    </source>
</evidence>
<protein>
    <submittedName>
        <fullName evidence="1">Uncharacterized protein</fullName>
    </submittedName>
</protein>
<keyword evidence="2" id="KW-1185">Reference proteome</keyword>